<reference key="2">
    <citation type="submission" date="2011-04" db="EMBL/GenBank/DDBJ databases">
        <title>Complete sequence of chromosome of Haliscomenobacter hydrossis DSM 1100.</title>
        <authorList>
            <consortium name="US DOE Joint Genome Institute (JGI-PGF)"/>
            <person name="Lucas S."/>
            <person name="Han J."/>
            <person name="Lapidus A."/>
            <person name="Bruce D."/>
            <person name="Goodwin L."/>
            <person name="Pitluck S."/>
            <person name="Peters L."/>
            <person name="Kyrpides N."/>
            <person name="Mavromatis K."/>
            <person name="Ivanova N."/>
            <person name="Ovchinnikova G."/>
            <person name="Pagani I."/>
            <person name="Daligault H."/>
            <person name="Detter J.C."/>
            <person name="Han C."/>
            <person name="Land M."/>
            <person name="Hauser L."/>
            <person name="Markowitz V."/>
            <person name="Cheng J.-F."/>
            <person name="Hugenholtz P."/>
            <person name="Woyke T."/>
            <person name="Wu D."/>
            <person name="Verbarg S."/>
            <person name="Frueling A."/>
            <person name="Brambilla E."/>
            <person name="Klenk H.-P."/>
            <person name="Eisen J.A."/>
        </authorList>
    </citation>
    <scope>NUCLEOTIDE SEQUENCE</scope>
    <source>
        <strain>DSM 1100</strain>
    </source>
</reference>
<dbReference type="Gene3D" id="3.10.620.30">
    <property type="match status" value="1"/>
</dbReference>
<dbReference type="OrthoDB" id="9804872at2"/>
<dbReference type="STRING" id="760192.Halhy_5527"/>
<dbReference type="eggNOG" id="COG1305">
    <property type="taxonomic scope" value="Bacteria"/>
</dbReference>
<dbReference type="PANTHER" id="PTHR33490:SF12">
    <property type="entry name" value="BLL5557 PROTEIN"/>
    <property type="match status" value="1"/>
</dbReference>
<evidence type="ECO:0000313" key="2">
    <source>
        <dbReference type="EMBL" id="AEE53352.1"/>
    </source>
</evidence>
<dbReference type="HOGENOM" id="CLU_064253_0_0_10"/>
<dbReference type="EMBL" id="CP002691">
    <property type="protein sequence ID" value="AEE53352.1"/>
    <property type="molecule type" value="Genomic_DNA"/>
</dbReference>
<name>F4KSE9_HALH1</name>
<dbReference type="SUPFAM" id="SSF54001">
    <property type="entry name" value="Cysteine proteinases"/>
    <property type="match status" value="1"/>
</dbReference>
<sequence length="261" mass="29731">MKLKIACELDYQTPNNTPLIFLLRLRSGGDQTVIEEEFMVEPQVPVTEYLDLYGNYCQRLISPMGLFSIKTSAVVETQDSVEVDFNANFVLIQDLPEEALIYLLPSRYCESDKLLSKASEIIQNLSTGYEMVEAIRQWVRANIQYEYNYSTPSTSAMDTLNIQYGVCRDMSHLAIALCRSINIPTRFMVGYLHELEPMDLHAWFEAYLNGKWYVFDATQQVTTGGRVVLAYGRDAADVATMTHFGDIQLNNMLVQVERVGD</sequence>
<gene>
    <name evidence="2" type="ordered locus">Halhy_5527</name>
</gene>
<dbReference type="Gene3D" id="2.60.40.2250">
    <property type="match status" value="1"/>
</dbReference>
<dbReference type="Proteomes" id="UP000008461">
    <property type="component" value="Chromosome"/>
</dbReference>
<dbReference type="AlphaFoldDB" id="F4KSE9"/>
<accession>F4KSE9</accession>
<reference evidence="2 3" key="1">
    <citation type="journal article" date="2011" name="Stand. Genomic Sci.">
        <title>Complete genome sequence of Haliscomenobacter hydrossis type strain (O).</title>
        <authorList>
            <consortium name="US DOE Joint Genome Institute (JGI-PGF)"/>
            <person name="Daligault H."/>
            <person name="Lapidus A."/>
            <person name="Zeytun A."/>
            <person name="Nolan M."/>
            <person name="Lucas S."/>
            <person name="Del Rio T.G."/>
            <person name="Tice H."/>
            <person name="Cheng J.F."/>
            <person name="Tapia R."/>
            <person name="Han C."/>
            <person name="Goodwin L."/>
            <person name="Pitluck S."/>
            <person name="Liolios K."/>
            <person name="Pagani I."/>
            <person name="Ivanova N."/>
            <person name="Huntemann M."/>
            <person name="Mavromatis K."/>
            <person name="Mikhailova N."/>
            <person name="Pati A."/>
            <person name="Chen A."/>
            <person name="Palaniappan K."/>
            <person name="Land M."/>
            <person name="Hauser L."/>
            <person name="Brambilla E.M."/>
            <person name="Rohde M."/>
            <person name="Verbarg S."/>
            <person name="Goker M."/>
            <person name="Bristow J."/>
            <person name="Eisen J.A."/>
            <person name="Markowitz V."/>
            <person name="Hugenholtz P."/>
            <person name="Kyrpides N.C."/>
            <person name="Klenk H.P."/>
            <person name="Woyke T."/>
        </authorList>
    </citation>
    <scope>NUCLEOTIDE SEQUENCE [LARGE SCALE GENOMIC DNA]</scope>
    <source>
        <strain evidence="3">ATCC 27775 / DSM 1100 / LMG 10767 / O</strain>
    </source>
</reference>
<dbReference type="Pfam" id="PF01841">
    <property type="entry name" value="Transglut_core"/>
    <property type="match status" value="1"/>
</dbReference>
<evidence type="ECO:0000313" key="3">
    <source>
        <dbReference type="Proteomes" id="UP000008461"/>
    </source>
</evidence>
<dbReference type="Pfam" id="PF21295">
    <property type="entry name" value="Bact_transglu_N_2"/>
    <property type="match status" value="1"/>
</dbReference>
<proteinExistence type="predicted"/>
<evidence type="ECO:0000259" key="1">
    <source>
        <dbReference type="SMART" id="SM00460"/>
    </source>
</evidence>
<dbReference type="InterPro" id="IPR002931">
    <property type="entry name" value="Transglutaminase-like"/>
</dbReference>
<organism evidence="2 3">
    <name type="scientific">Haliscomenobacter hydrossis (strain ATCC 27775 / DSM 1100 / LMG 10767 / O)</name>
    <dbReference type="NCBI Taxonomy" id="760192"/>
    <lineage>
        <taxon>Bacteria</taxon>
        <taxon>Pseudomonadati</taxon>
        <taxon>Bacteroidota</taxon>
        <taxon>Saprospiria</taxon>
        <taxon>Saprospirales</taxon>
        <taxon>Haliscomenobacteraceae</taxon>
        <taxon>Haliscomenobacter</taxon>
    </lineage>
</organism>
<protein>
    <submittedName>
        <fullName evidence="2">Transglutaminase domain-containing protein</fullName>
    </submittedName>
</protein>
<dbReference type="RefSeq" id="WP_013767882.1">
    <property type="nucleotide sequence ID" value="NC_015510.1"/>
</dbReference>
<dbReference type="SMART" id="SM00460">
    <property type="entry name" value="TGc"/>
    <property type="match status" value="1"/>
</dbReference>
<dbReference type="InterPro" id="IPR048930">
    <property type="entry name" value="Bact_transglu_N_2"/>
</dbReference>
<dbReference type="KEGG" id="hhy:Halhy_5527"/>
<keyword evidence="3" id="KW-1185">Reference proteome</keyword>
<feature type="domain" description="Transglutaminase-like" evidence="1">
    <location>
        <begin position="159"/>
        <end position="219"/>
    </location>
</feature>
<dbReference type="InterPro" id="IPR038765">
    <property type="entry name" value="Papain-like_cys_pep_sf"/>
</dbReference>
<dbReference type="PANTHER" id="PTHR33490">
    <property type="entry name" value="BLR5614 PROTEIN-RELATED"/>
    <property type="match status" value="1"/>
</dbReference>